<reference evidence="2" key="2">
    <citation type="submission" date="2015-01" db="EMBL/GenBank/DDBJ databases">
        <title>Evolutionary Origins and Diversification of the Mycorrhizal Mutualists.</title>
        <authorList>
            <consortium name="DOE Joint Genome Institute"/>
            <consortium name="Mycorrhizal Genomics Consortium"/>
            <person name="Kohler A."/>
            <person name="Kuo A."/>
            <person name="Nagy L.G."/>
            <person name="Floudas D."/>
            <person name="Copeland A."/>
            <person name="Barry K.W."/>
            <person name="Cichocki N."/>
            <person name="Veneault-Fourrey C."/>
            <person name="LaButti K."/>
            <person name="Lindquist E.A."/>
            <person name="Lipzen A."/>
            <person name="Lundell T."/>
            <person name="Morin E."/>
            <person name="Murat C."/>
            <person name="Riley R."/>
            <person name="Ohm R."/>
            <person name="Sun H."/>
            <person name="Tunlid A."/>
            <person name="Henrissat B."/>
            <person name="Grigoriev I.V."/>
            <person name="Hibbett D.S."/>
            <person name="Martin F."/>
        </authorList>
    </citation>
    <scope>NUCLEOTIDE SEQUENCE [LARGE SCALE GENOMIC DNA]</scope>
    <source>
        <strain evidence="2">MAFF 305830</strain>
    </source>
</reference>
<dbReference type="HOGENOM" id="CLU_257613_0_0_1"/>
<proteinExistence type="predicted"/>
<keyword evidence="2" id="KW-1185">Reference proteome</keyword>
<sequence length="1352" mass="154870">MPIQDIDSLDLRPFDLGHFNRKANGIRATFEEDVEGSEEAALARWMEFGIAGINIEGGYRAQIHFEDNKMTGPWINANSHHLKARYDFDSFIGQSQNLPYTGDIELFPLFKSGFRIMKSLHIPPIKVHSDYLDPTSVSYAEYMHIPHVVLGHSSQRSNIILMLPGLMGGKVNSKWSIEQAILAELYDDCLYPAVIEAVHEGEAGHWLATYQAEMNRARKPNGQLQVSGKLIPKHRVKAFGDAFLELVQDQPWGSNSFFVHQGRGLRGATNHRWAQHQEKFDEFFSVIDQDLIDPRKWWIDVGIEQQCPGHILWWKAETIPKIIAQVLQTEESIAERLMKSKSNYVEDHPCQLTDIAGFRLVVDRDTCHQTGVAYIQAYNTEKVAVYQLSLWSNAHKLEPKDLLKKDFKIEPYSEKVAKIWQNSRDKVDGHARLEVRVRLSMLGFERPHLAIGRPHLAKRFLYQIPRHHWWDFKTLRLMSMSQAIRWWCDASEGKENEQAIALMVSLIYMINALNSTGRKWTAEDQIYDTLMKDVLIETEDTNVYGEYVAFKTNPLGIVFPYSVIAAPDIVPTPQLGEGMKMPGNVYYRLFDHRNLLAMQLAISSPRVMVSKETSRVVGRVRNQFKRAKLRNPRRPQRDEQVEVPDNIALFPSAQRKAPEDIHPGEQNVDLQHDDLSEMITGLVARSYMDLLMCSPNKRGRTGISYCRLKERERCELGPEVFKTTNLAKVWRQCIVKDGDARQWDQQFNRLFPAERRVLPATSQNYANCPFWMQWQDVLSGLGENALVKGLELQMSVKVLYDRLLWLPYTQTDRIWLVAKVDSTKIAGRGDYIFPDDYDGIAPVIIINPNWQGRSFYFDEDTIEEYLATKFADEFDILIGRIKTWMEVPNFHCGALTHLTIYLMREEDDPHGYGEDIANILPFMHNLQCLFVEDSQLYPVITFFPNDFPRTITLEHLQELTLHGGPEIVKLLGLIQPGPKLAILDIMAGYDCQPNFSMCTTQYLGQYLALNAMMTPTRLDYNQCCETMLDLKHLSAVHELGLWSWFVDAKQIVDIVCNDSLIPGVKILRFTERPLCSMHTCEDCYPQELLDKLKDHSNRLGHAVTLDHYGKRDHVLKRLDEEISSMKFYNYDKITHLALLLSNEEYYPPGYGQEILDCLPFLNHLQSLAVVAVVQYPIISFQPVGVTQNIVLEHLQNLELCGGPDVIQLLGFIQLGPKLESLDVHPGFECDLECDEGPLCITALLGQYLASNALENLRCLDYYHCCEEILDVTHLPTIQEFGLGCVGSRDFLKKVVEIINNVTLIPQLMILKVDDQEPVDPPSPDGIYTQELYDSLKERSKKVGHTVKLGLSL</sequence>
<reference evidence="1 2" key="1">
    <citation type="submission" date="2014-04" db="EMBL/GenBank/DDBJ databases">
        <authorList>
            <consortium name="DOE Joint Genome Institute"/>
            <person name="Kuo A."/>
            <person name="Zuccaro A."/>
            <person name="Kohler A."/>
            <person name="Nagy L.G."/>
            <person name="Floudas D."/>
            <person name="Copeland A."/>
            <person name="Barry K.W."/>
            <person name="Cichocki N."/>
            <person name="Veneault-Fourrey C."/>
            <person name="LaButti K."/>
            <person name="Lindquist E.A."/>
            <person name="Lipzen A."/>
            <person name="Lundell T."/>
            <person name="Morin E."/>
            <person name="Murat C."/>
            <person name="Sun H."/>
            <person name="Tunlid A."/>
            <person name="Henrissat B."/>
            <person name="Grigoriev I.V."/>
            <person name="Hibbett D.S."/>
            <person name="Martin F."/>
            <person name="Nordberg H.P."/>
            <person name="Cantor M.N."/>
            <person name="Hua S.X."/>
        </authorList>
    </citation>
    <scope>NUCLEOTIDE SEQUENCE [LARGE SCALE GENOMIC DNA]</scope>
    <source>
        <strain evidence="1 2">MAFF 305830</strain>
    </source>
</reference>
<protein>
    <submittedName>
        <fullName evidence="1">Uncharacterized protein</fullName>
    </submittedName>
</protein>
<organism evidence="1 2">
    <name type="scientific">Serendipita vermifera MAFF 305830</name>
    <dbReference type="NCBI Taxonomy" id="933852"/>
    <lineage>
        <taxon>Eukaryota</taxon>
        <taxon>Fungi</taxon>
        <taxon>Dikarya</taxon>
        <taxon>Basidiomycota</taxon>
        <taxon>Agaricomycotina</taxon>
        <taxon>Agaricomycetes</taxon>
        <taxon>Sebacinales</taxon>
        <taxon>Serendipitaceae</taxon>
        <taxon>Serendipita</taxon>
    </lineage>
</organism>
<evidence type="ECO:0000313" key="2">
    <source>
        <dbReference type="Proteomes" id="UP000054097"/>
    </source>
</evidence>
<evidence type="ECO:0000313" key="1">
    <source>
        <dbReference type="EMBL" id="KIM22358.1"/>
    </source>
</evidence>
<dbReference type="OrthoDB" id="3261690at2759"/>
<accession>A0A0C2W7C6</accession>
<dbReference type="Proteomes" id="UP000054097">
    <property type="component" value="Unassembled WGS sequence"/>
</dbReference>
<dbReference type="EMBL" id="KN824357">
    <property type="protein sequence ID" value="KIM22358.1"/>
    <property type="molecule type" value="Genomic_DNA"/>
</dbReference>
<gene>
    <name evidence="1" type="ORF">M408DRAFT_28747</name>
</gene>
<name>A0A0C2W7C6_SERVB</name>